<evidence type="ECO:0000313" key="3">
    <source>
        <dbReference type="EMBL" id="CAB4560876.1"/>
    </source>
</evidence>
<feature type="transmembrane region" description="Helical" evidence="1">
    <location>
        <begin position="85"/>
        <end position="103"/>
    </location>
</feature>
<dbReference type="EMBL" id="CAEZTO010000001">
    <property type="protein sequence ID" value="CAB4560876.1"/>
    <property type="molecule type" value="Genomic_DNA"/>
</dbReference>
<keyword evidence="1" id="KW-0812">Transmembrane</keyword>
<accession>A0A6J6DC25</accession>
<gene>
    <name evidence="2" type="ORF">UFOPK1503_00161</name>
    <name evidence="3" type="ORF">UFOPK1693_00007</name>
</gene>
<organism evidence="3">
    <name type="scientific">freshwater metagenome</name>
    <dbReference type="NCBI Taxonomy" id="449393"/>
    <lineage>
        <taxon>unclassified sequences</taxon>
        <taxon>metagenomes</taxon>
        <taxon>ecological metagenomes</taxon>
    </lineage>
</organism>
<keyword evidence="1" id="KW-0472">Membrane</keyword>
<evidence type="ECO:0000256" key="1">
    <source>
        <dbReference type="SAM" id="Phobius"/>
    </source>
</evidence>
<name>A0A6J6DC25_9ZZZZ</name>
<dbReference type="EMBL" id="CAEZST010000002">
    <property type="protein sequence ID" value="CAB4540029.1"/>
    <property type="molecule type" value="Genomic_DNA"/>
</dbReference>
<evidence type="ECO:0000313" key="2">
    <source>
        <dbReference type="EMBL" id="CAB4540029.1"/>
    </source>
</evidence>
<feature type="transmembrane region" description="Helical" evidence="1">
    <location>
        <begin position="56"/>
        <end position="73"/>
    </location>
</feature>
<proteinExistence type="predicted"/>
<feature type="transmembrane region" description="Helical" evidence="1">
    <location>
        <begin position="27"/>
        <end position="44"/>
    </location>
</feature>
<dbReference type="AlphaFoldDB" id="A0A6J6DC25"/>
<reference evidence="3" key="1">
    <citation type="submission" date="2020-05" db="EMBL/GenBank/DDBJ databases">
        <authorList>
            <person name="Chiriac C."/>
            <person name="Salcher M."/>
            <person name="Ghai R."/>
            <person name="Kavagutti S V."/>
        </authorList>
    </citation>
    <scope>NUCLEOTIDE SEQUENCE</scope>
</reference>
<sequence length="105" mass="11156">MGFFIGLALALVAGIFGTVFHQTNLASVPIGLVLSLTGVTLLAIEARAGWPKRLGFLCVFLVVIIFSAQDITGDTLIPANQVGTIWSYGSASLALLITLWPKLKR</sequence>
<protein>
    <submittedName>
        <fullName evidence="3">Unannotated protein</fullName>
    </submittedName>
</protein>
<keyword evidence="1" id="KW-1133">Transmembrane helix</keyword>